<dbReference type="InterPro" id="IPR008936">
    <property type="entry name" value="Rho_GTPase_activation_prot"/>
</dbReference>
<name>A0ABP0F2B9_CLALP</name>
<dbReference type="InterPro" id="IPR036860">
    <property type="entry name" value="SH2_dom_sf"/>
</dbReference>
<feature type="domain" description="SH2" evidence="6">
    <location>
        <begin position="44"/>
        <end position="113"/>
    </location>
</feature>
<dbReference type="SUPFAM" id="SSF55550">
    <property type="entry name" value="SH2 domain"/>
    <property type="match status" value="1"/>
</dbReference>
<accession>A0ABP0F2B9</accession>
<feature type="compositionally biased region" description="Basic and acidic residues" evidence="5">
    <location>
        <begin position="655"/>
        <end position="672"/>
    </location>
</feature>
<dbReference type="CDD" id="cd20806">
    <property type="entry name" value="C1_CHN"/>
    <property type="match status" value="1"/>
</dbReference>
<keyword evidence="2" id="KW-0479">Metal-binding</keyword>
<reference evidence="9 10" key="1">
    <citation type="submission" date="2024-02" db="EMBL/GenBank/DDBJ databases">
        <authorList>
            <person name="Daric V."/>
            <person name="Darras S."/>
        </authorList>
    </citation>
    <scope>NUCLEOTIDE SEQUENCE [LARGE SCALE GENOMIC DNA]</scope>
</reference>
<dbReference type="PROSITE" id="PS50081">
    <property type="entry name" value="ZF_DAG_PE_2"/>
    <property type="match status" value="1"/>
</dbReference>
<dbReference type="EMBL" id="CAWYQH010000001">
    <property type="protein sequence ID" value="CAK8672838.1"/>
    <property type="molecule type" value="Genomic_DNA"/>
</dbReference>
<dbReference type="Pfam" id="PF00017">
    <property type="entry name" value="SH2"/>
    <property type="match status" value="1"/>
</dbReference>
<dbReference type="Proteomes" id="UP001642483">
    <property type="component" value="Unassembled WGS sequence"/>
</dbReference>
<dbReference type="InterPro" id="IPR051854">
    <property type="entry name" value="Rho-type_GAP"/>
</dbReference>
<feature type="region of interest" description="Disordered" evidence="5">
    <location>
        <begin position="498"/>
        <end position="620"/>
    </location>
</feature>
<keyword evidence="1" id="KW-0343">GTPase activation</keyword>
<dbReference type="SMART" id="SM00109">
    <property type="entry name" value="C1"/>
    <property type="match status" value="1"/>
</dbReference>
<dbReference type="Pfam" id="PF00130">
    <property type="entry name" value="C1_1"/>
    <property type="match status" value="1"/>
</dbReference>
<feature type="compositionally biased region" description="Basic and acidic residues" evidence="5">
    <location>
        <begin position="679"/>
        <end position="701"/>
    </location>
</feature>
<dbReference type="SMART" id="SM00252">
    <property type="entry name" value="SH2"/>
    <property type="match status" value="1"/>
</dbReference>
<dbReference type="PROSITE" id="PS50001">
    <property type="entry name" value="SH2"/>
    <property type="match status" value="1"/>
</dbReference>
<dbReference type="Gene3D" id="3.30.60.20">
    <property type="match status" value="1"/>
</dbReference>
<dbReference type="InterPro" id="IPR000980">
    <property type="entry name" value="SH2"/>
</dbReference>
<feature type="compositionally biased region" description="Polar residues" evidence="5">
    <location>
        <begin position="498"/>
        <end position="530"/>
    </location>
</feature>
<feature type="compositionally biased region" description="Low complexity" evidence="5">
    <location>
        <begin position="178"/>
        <end position="191"/>
    </location>
</feature>
<evidence type="ECO:0000259" key="6">
    <source>
        <dbReference type="PROSITE" id="PS50001"/>
    </source>
</evidence>
<feature type="compositionally biased region" description="Polar residues" evidence="5">
    <location>
        <begin position="554"/>
        <end position="566"/>
    </location>
</feature>
<proteinExistence type="predicted"/>
<feature type="compositionally biased region" description="Polar residues" evidence="5">
    <location>
        <begin position="734"/>
        <end position="743"/>
    </location>
</feature>
<evidence type="ECO:0000256" key="4">
    <source>
        <dbReference type="PROSITE-ProRule" id="PRU00191"/>
    </source>
</evidence>
<keyword evidence="3" id="KW-0862">Zinc</keyword>
<evidence type="ECO:0000313" key="9">
    <source>
        <dbReference type="EMBL" id="CAK8672838.1"/>
    </source>
</evidence>
<evidence type="ECO:0000313" key="10">
    <source>
        <dbReference type="Proteomes" id="UP001642483"/>
    </source>
</evidence>
<dbReference type="PANTHER" id="PTHR46075:SF5">
    <property type="entry name" value="PHOSPHATIDYLINOSITOL 3-KINASE REGULATORY SUBUNIT ALPHA"/>
    <property type="match status" value="1"/>
</dbReference>
<evidence type="ECO:0000256" key="5">
    <source>
        <dbReference type="SAM" id="MobiDB-lite"/>
    </source>
</evidence>
<feature type="region of interest" description="Disordered" evidence="5">
    <location>
        <begin position="269"/>
        <end position="322"/>
    </location>
</feature>
<dbReference type="InterPro" id="IPR020454">
    <property type="entry name" value="DAG/PE-bd"/>
</dbReference>
<keyword evidence="10" id="KW-1185">Reference proteome</keyword>
<feature type="domain" description="Phorbol-ester/DAG-type" evidence="7">
    <location>
        <begin position="770"/>
        <end position="820"/>
    </location>
</feature>
<evidence type="ECO:0000256" key="2">
    <source>
        <dbReference type="ARBA" id="ARBA00022723"/>
    </source>
</evidence>
<dbReference type="Gene3D" id="3.30.505.10">
    <property type="entry name" value="SH2 domain"/>
    <property type="match status" value="1"/>
</dbReference>
<dbReference type="PROSITE" id="PS50238">
    <property type="entry name" value="RHOGAP"/>
    <property type="match status" value="1"/>
</dbReference>
<dbReference type="InterPro" id="IPR002219">
    <property type="entry name" value="PKC_DAG/PE"/>
</dbReference>
<sequence>MKCQGHYPTWKSYLFRLQEEAPKPKLVVCQRGEVSNRPHFYGEEYHGLISRDAGERLCKDEGNFLIRESQNDPGRFTLVLRVLNMVKNFKLYYEDGKHFVGEKKFDSVYDLAQDGLITMYVESKAQDYIESMAREPVYNSLSRYSSISRTHDKRKQLTETRSGSQSPREETIERIPGSQSPRNCSSSNNPSPVHFTGLDKCGIARQNGVLHNNHAKIRPEQSAGLRDNNLKSHGDAFDEKQLFYEDCREHLPLCTPDKFPPSLDDQYLKLDGGKKKLTPTSSDERKRNKKRVAMDGSSSPHTDVEERTHVAPPGSESPDMSGKQYAVYKNDAYKPALLRRLSCDTAIRPVQRSPYHQVSVAQKHPTTVAHVRQIGGGYDRGKASMYNHMNGKLQDHKQPPYYEGIFEHQDQNNDLKASLSTVKEIGSTPGTALSHPKLKYGHFQDTRKLIHHRQRSEPIMDPFSRAYESDSQDFVHENYLHKEGSRVRLSKLPTKTQGIINRAGSTGSCESGLSNDSGGIEKSGSSNVSPHGSCHFSSEDDRSTPSPRHMTAFHRSTSETPNSSSRLFDARRRDLPQQQPGSPWKYQREDRLEESGSGSSSGGRNRKPLGIISSSNHDNNEAVNLTAQKKCDVAYEHEVRATLHKTYSSPSRVVSEQEQHLSCHDVRNDNKGRRLAQHSVKDDVASPEKERPNYNDIKINDQGRSSPHNQVDNRPRHSSSFKTKKSSVAKSSSCRRQGPSSPSNRHRDVTSSPKKGLNGKCMAALNYDKEHHFKSHTYRGLQWCEYCGNFMWGLIQQGVQCKDCGLNVHKQCAKLVPNDCQPALKHLKHVYGVDLTTLVKLHCTSRPVVIDKCVAEIEERGMQSEGIYRVPGSHDVIVALKADFDQYGCDTDLSHYDDINIVAGVLKLYLRELPVPLLPYHLYSRFINAAKISHNDIRLDAIRMAMSAMPGAHLESTKYLIQHLSRVCEHSGSNQMSPHSLGIVFGPTLLRPPEKDVHAQYNLNDTQHQQEVVATMIEFCRHLFGNG</sequence>
<dbReference type="PANTHER" id="PTHR46075">
    <property type="entry name" value="CHIMERIN FAMILY MEMBER"/>
    <property type="match status" value="1"/>
</dbReference>
<feature type="region of interest" description="Disordered" evidence="5">
    <location>
        <begin position="144"/>
        <end position="191"/>
    </location>
</feature>
<dbReference type="SMART" id="SM00324">
    <property type="entry name" value="RhoGAP"/>
    <property type="match status" value="1"/>
</dbReference>
<evidence type="ECO:0000259" key="7">
    <source>
        <dbReference type="PROSITE" id="PS50081"/>
    </source>
</evidence>
<feature type="domain" description="Rho-GAP" evidence="8">
    <location>
        <begin position="833"/>
        <end position="1024"/>
    </location>
</feature>
<evidence type="ECO:0000259" key="8">
    <source>
        <dbReference type="PROSITE" id="PS50238"/>
    </source>
</evidence>
<organism evidence="9 10">
    <name type="scientific">Clavelina lepadiformis</name>
    <name type="common">Light-bulb sea squirt</name>
    <name type="synonym">Ascidia lepadiformis</name>
    <dbReference type="NCBI Taxonomy" id="159417"/>
    <lineage>
        <taxon>Eukaryota</taxon>
        <taxon>Metazoa</taxon>
        <taxon>Chordata</taxon>
        <taxon>Tunicata</taxon>
        <taxon>Ascidiacea</taxon>
        <taxon>Aplousobranchia</taxon>
        <taxon>Clavelinidae</taxon>
        <taxon>Clavelina</taxon>
    </lineage>
</organism>
<keyword evidence="4" id="KW-0727">SH2 domain</keyword>
<dbReference type="SUPFAM" id="SSF57889">
    <property type="entry name" value="Cysteine-rich domain"/>
    <property type="match status" value="1"/>
</dbReference>
<gene>
    <name evidence="9" type="ORF">CVLEPA_LOCUS2516</name>
</gene>
<dbReference type="InterPro" id="IPR000198">
    <property type="entry name" value="RhoGAP_dom"/>
</dbReference>
<dbReference type="SUPFAM" id="SSF48350">
    <property type="entry name" value="GTPase activation domain, GAP"/>
    <property type="match status" value="1"/>
</dbReference>
<dbReference type="InterPro" id="IPR046349">
    <property type="entry name" value="C1-like_sf"/>
</dbReference>
<feature type="compositionally biased region" description="Polar residues" evidence="5">
    <location>
        <begin position="702"/>
        <end position="712"/>
    </location>
</feature>
<dbReference type="PROSITE" id="PS00479">
    <property type="entry name" value="ZF_DAG_PE_1"/>
    <property type="match status" value="1"/>
</dbReference>
<comment type="caution">
    <text evidence="9">The sequence shown here is derived from an EMBL/GenBank/DDBJ whole genome shotgun (WGS) entry which is preliminary data.</text>
</comment>
<dbReference type="PRINTS" id="PR00008">
    <property type="entry name" value="DAGPEDOMAIN"/>
</dbReference>
<protein>
    <recommendedName>
        <fullName evidence="11">N-chimaerin</fullName>
    </recommendedName>
</protein>
<evidence type="ECO:0000256" key="3">
    <source>
        <dbReference type="ARBA" id="ARBA00022833"/>
    </source>
</evidence>
<dbReference type="Gene3D" id="1.10.555.10">
    <property type="entry name" value="Rho GTPase activation protein"/>
    <property type="match status" value="1"/>
</dbReference>
<dbReference type="Pfam" id="PF00620">
    <property type="entry name" value="RhoGAP"/>
    <property type="match status" value="1"/>
</dbReference>
<evidence type="ECO:0008006" key="11">
    <source>
        <dbReference type="Google" id="ProtNLM"/>
    </source>
</evidence>
<feature type="compositionally biased region" description="Basic residues" evidence="5">
    <location>
        <begin position="716"/>
        <end position="727"/>
    </location>
</feature>
<evidence type="ECO:0000256" key="1">
    <source>
        <dbReference type="ARBA" id="ARBA00022468"/>
    </source>
</evidence>
<feature type="region of interest" description="Disordered" evidence="5">
    <location>
        <begin position="646"/>
        <end position="757"/>
    </location>
</feature>